<comment type="cofactor">
    <cofactor evidence="2">
        <name>heme b</name>
        <dbReference type="ChEBI" id="CHEBI:60344"/>
    </cofactor>
</comment>
<reference evidence="15 16" key="1">
    <citation type="submission" date="2024-01" db="EMBL/GenBank/DDBJ databases">
        <title>The genomes of 5 underutilized Papilionoideae crops provide insights into root nodulation and disease resistanc.</title>
        <authorList>
            <person name="Yuan L."/>
        </authorList>
    </citation>
    <scope>NUCLEOTIDE SEQUENCE [LARGE SCALE GENOMIC DNA]</scope>
    <source>
        <strain evidence="15">ZHUSHIDOU_FW_LH</strain>
        <tissue evidence="15">Leaf</tissue>
    </source>
</reference>
<dbReference type="EC" id="1.11.1.7" evidence="3"/>
<dbReference type="InterPro" id="IPR010255">
    <property type="entry name" value="Haem_peroxidase_sf"/>
</dbReference>
<keyword evidence="12" id="KW-1015">Disulfide bond</keyword>
<evidence type="ECO:0000256" key="3">
    <source>
        <dbReference type="ARBA" id="ARBA00012313"/>
    </source>
</evidence>
<dbReference type="PRINTS" id="PR00461">
    <property type="entry name" value="PLPEROXIDASE"/>
</dbReference>
<dbReference type="GO" id="GO:0006979">
    <property type="term" value="P:response to oxidative stress"/>
    <property type="evidence" value="ECO:0007669"/>
    <property type="project" value="InterPro"/>
</dbReference>
<keyword evidence="10" id="KW-0106">Calcium</keyword>
<evidence type="ECO:0000256" key="2">
    <source>
        <dbReference type="ARBA" id="ARBA00001970"/>
    </source>
</evidence>
<dbReference type="InterPro" id="IPR000823">
    <property type="entry name" value="Peroxidase_pln"/>
</dbReference>
<proteinExistence type="inferred from homology"/>
<dbReference type="Proteomes" id="UP001372338">
    <property type="component" value="Unassembled WGS sequence"/>
</dbReference>
<dbReference type="InterPro" id="IPR002016">
    <property type="entry name" value="Haem_peroxidase"/>
</dbReference>
<keyword evidence="7" id="KW-0560">Oxidoreductase</keyword>
<comment type="catalytic activity">
    <reaction evidence="1">
        <text>2 a phenolic donor + H2O2 = 2 a phenolic radical donor + 2 H2O</text>
        <dbReference type="Rhea" id="RHEA:56136"/>
        <dbReference type="ChEBI" id="CHEBI:15377"/>
        <dbReference type="ChEBI" id="CHEBI:16240"/>
        <dbReference type="ChEBI" id="CHEBI:139520"/>
        <dbReference type="ChEBI" id="CHEBI:139521"/>
        <dbReference type="EC" id="1.11.1.7"/>
    </reaction>
</comment>
<comment type="cofactor">
    <cofactor evidence="10">
        <name>Ca(2+)</name>
        <dbReference type="ChEBI" id="CHEBI:29108"/>
    </cofactor>
    <text evidence="10">Binds 2 calcium ions per subunit.</text>
</comment>
<sequence>MSSGWEEGLSRVSMISTPTTAAATIRLFLHNCLFPNGCDAFILLSSTLFSSAERDNDINLSLPGDAFDLVVRAMTTVELACPNTVSCSDILAASTRDLLVMLGGPTFPVFLGRRDTTSSSTLLI</sequence>
<feature type="active site" description="Proton acceptor" evidence="9">
    <location>
        <position position="30"/>
    </location>
</feature>
<dbReference type="EMBL" id="JAYWIO010000002">
    <property type="protein sequence ID" value="KAK7281494.1"/>
    <property type="molecule type" value="Genomic_DNA"/>
</dbReference>
<dbReference type="GO" id="GO:0020037">
    <property type="term" value="F:heme binding"/>
    <property type="evidence" value="ECO:0007669"/>
    <property type="project" value="InterPro"/>
</dbReference>
<dbReference type="PANTHER" id="PTHR31517:SF11">
    <property type="entry name" value="PEROXIDASE 31"/>
    <property type="match status" value="1"/>
</dbReference>
<evidence type="ECO:0000256" key="4">
    <source>
        <dbReference type="ARBA" id="ARBA00022559"/>
    </source>
</evidence>
<evidence type="ECO:0000256" key="12">
    <source>
        <dbReference type="PIRSR" id="PIRSR600823-5"/>
    </source>
</evidence>
<dbReference type="PROSITE" id="PS50873">
    <property type="entry name" value="PEROXIDASE_4"/>
    <property type="match status" value="1"/>
</dbReference>
<evidence type="ECO:0000256" key="11">
    <source>
        <dbReference type="PIRSR" id="PIRSR600823-4"/>
    </source>
</evidence>
<accession>A0AAN9FV16</accession>
<keyword evidence="4" id="KW-0575">Peroxidase</keyword>
<evidence type="ECO:0000256" key="6">
    <source>
        <dbReference type="ARBA" id="ARBA00022723"/>
    </source>
</evidence>
<organism evidence="15 16">
    <name type="scientific">Crotalaria pallida</name>
    <name type="common">Smooth rattlebox</name>
    <name type="synonym">Crotalaria striata</name>
    <dbReference type="NCBI Taxonomy" id="3830"/>
    <lineage>
        <taxon>Eukaryota</taxon>
        <taxon>Viridiplantae</taxon>
        <taxon>Streptophyta</taxon>
        <taxon>Embryophyta</taxon>
        <taxon>Tracheophyta</taxon>
        <taxon>Spermatophyta</taxon>
        <taxon>Magnoliopsida</taxon>
        <taxon>eudicotyledons</taxon>
        <taxon>Gunneridae</taxon>
        <taxon>Pentapetalae</taxon>
        <taxon>rosids</taxon>
        <taxon>fabids</taxon>
        <taxon>Fabales</taxon>
        <taxon>Fabaceae</taxon>
        <taxon>Papilionoideae</taxon>
        <taxon>50 kb inversion clade</taxon>
        <taxon>genistoids sensu lato</taxon>
        <taxon>core genistoids</taxon>
        <taxon>Crotalarieae</taxon>
        <taxon>Crotalaria</taxon>
    </lineage>
</organism>
<keyword evidence="6 10" id="KW-0479">Metal-binding</keyword>
<name>A0AAN9FV16_CROPI</name>
<feature type="site" description="Transition state stabilizer" evidence="11">
    <location>
        <position position="26"/>
    </location>
</feature>
<feature type="binding site" evidence="10">
    <location>
        <position position="39"/>
    </location>
    <ligand>
        <name>Ca(2+)</name>
        <dbReference type="ChEBI" id="CHEBI:29108"/>
        <label>1</label>
    </ligand>
</feature>
<gene>
    <name evidence="15" type="ORF">RIF29_09545</name>
</gene>
<keyword evidence="8" id="KW-0408">Iron</keyword>
<evidence type="ECO:0000259" key="14">
    <source>
        <dbReference type="PROSITE" id="PS50873"/>
    </source>
</evidence>
<evidence type="ECO:0000256" key="5">
    <source>
        <dbReference type="ARBA" id="ARBA00022617"/>
    </source>
</evidence>
<feature type="disulfide bond" evidence="12">
    <location>
        <begin position="32"/>
        <end position="38"/>
    </location>
</feature>
<dbReference type="SUPFAM" id="SSF48113">
    <property type="entry name" value="Heme-dependent peroxidases"/>
    <property type="match status" value="1"/>
</dbReference>
<evidence type="ECO:0000256" key="7">
    <source>
        <dbReference type="ARBA" id="ARBA00023002"/>
    </source>
</evidence>
<feature type="domain" description="Plant heme peroxidase family profile" evidence="14">
    <location>
        <begin position="16"/>
        <end position="124"/>
    </location>
</feature>
<evidence type="ECO:0000256" key="8">
    <source>
        <dbReference type="ARBA" id="ARBA00023004"/>
    </source>
</evidence>
<dbReference type="Gene3D" id="1.10.520.10">
    <property type="match status" value="1"/>
</dbReference>
<evidence type="ECO:0000256" key="13">
    <source>
        <dbReference type="RuleBase" id="RU004241"/>
    </source>
</evidence>
<evidence type="ECO:0000313" key="15">
    <source>
        <dbReference type="EMBL" id="KAK7281494.1"/>
    </source>
</evidence>
<evidence type="ECO:0000256" key="1">
    <source>
        <dbReference type="ARBA" id="ARBA00000189"/>
    </source>
</evidence>
<dbReference type="PRINTS" id="PR00458">
    <property type="entry name" value="PEROXIDASE"/>
</dbReference>
<evidence type="ECO:0000256" key="9">
    <source>
        <dbReference type="PIRSR" id="PIRSR600823-1"/>
    </source>
</evidence>
<dbReference type="PANTHER" id="PTHR31517">
    <property type="match status" value="1"/>
</dbReference>
<feature type="binding site" evidence="10">
    <location>
        <position position="37"/>
    </location>
    <ligand>
        <name>Ca(2+)</name>
        <dbReference type="ChEBI" id="CHEBI:29108"/>
        <label>1</label>
    </ligand>
</feature>
<dbReference type="AlphaFoldDB" id="A0AAN9FV16"/>
<evidence type="ECO:0000313" key="16">
    <source>
        <dbReference type="Proteomes" id="UP001372338"/>
    </source>
</evidence>
<keyword evidence="16" id="KW-1185">Reference proteome</keyword>
<dbReference type="GO" id="GO:0046872">
    <property type="term" value="F:metal ion binding"/>
    <property type="evidence" value="ECO:0007669"/>
    <property type="project" value="UniProtKB-KW"/>
</dbReference>
<dbReference type="Pfam" id="PF00141">
    <property type="entry name" value="peroxidase"/>
    <property type="match status" value="1"/>
</dbReference>
<dbReference type="GO" id="GO:0140825">
    <property type="term" value="F:lactoperoxidase activity"/>
    <property type="evidence" value="ECO:0007669"/>
    <property type="project" value="UniProtKB-EC"/>
</dbReference>
<comment type="similarity">
    <text evidence="13">Belongs to the peroxidase family.</text>
</comment>
<keyword evidence="5" id="KW-0349">Heme</keyword>
<feature type="binding site" evidence="10">
    <location>
        <position position="53"/>
    </location>
    <ligand>
        <name>Ca(2+)</name>
        <dbReference type="ChEBI" id="CHEBI:29108"/>
        <label>1</label>
    </ligand>
</feature>
<comment type="caution">
    <text evidence="15">The sequence shown here is derived from an EMBL/GenBank/DDBJ whole genome shotgun (WGS) entry which is preliminary data.</text>
</comment>
<evidence type="ECO:0000256" key="10">
    <source>
        <dbReference type="PIRSR" id="PIRSR600823-3"/>
    </source>
</evidence>
<protein>
    <recommendedName>
        <fullName evidence="3">peroxidase</fullName>
        <ecNumber evidence="3">1.11.1.7</ecNumber>
    </recommendedName>
</protein>